<dbReference type="SUPFAM" id="SSF55347">
    <property type="entry name" value="Glyceraldehyde-3-phosphate dehydrogenase-like, C-terminal domain"/>
    <property type="match status" value="1"/>
</dbReference>
<sequence length="346" mass="36205">MTGHDRPGTGSDRPAVRVAVLGTADIARRRMLPAFAACPDTTVAVVAGRDPERTAALARSYGCRAAATYDEPLADDTVDAVYVPLPNSLHHRWARAALLAGKHVLVEKPAATSAADAEELVALARDRGLALVENVLFPHHPQHREAVRLVTDGAIGRVQSLEAAFTVPRRAEGDIRHRPELGGGALWDVGVYPVRAALHLAAVLMPPGAPPGPPGASPLRLVGATSRRRPGEAVDTAGSALLDAGEGVAVQLTYGLDHAYRSSYTLHGTTGRLTVEPAFTPPADHRPLLRLERDGTVHDHPAAAADQVARAVAAFAQAVRTRAEPSGDLVTQARLLAAVARAAAPA</sequence>
<evidence type="ECO:0000256" key="1">
    <source>
        <dbReference type="ARBA" id="ARBA00010928"/>
    </source>
</evidence>
<gene>
    <name evidence="5" type="ORF">HCN52_03645</name>
</gene>
<dbReference type="PANTHER" id="PTHR22604:SF105">
    <property type="entry name" value="TRANS-1,2-DIHYDROBENZENE-1,2-DIOL DEHYDROGENASE"/>
    <property type="match status" value="1"/>
</dbReference>
<dbReference type="InterPro" id="IPR036291">
    <property type="entry name" value="NAD(P)-bd_dom_sf"/>
</dbReference>
<keyword evidence="6" id="KW-1185">Reference proteome</keyword>
<accession>A0ABX1CCM2</accession>
<dbReference type="InterPro" id="IPR000683">
    <property type="entry name" value="Gfo/Idh/MocA-like_OxRdtase_N"/>
</dbReference>
<comment type="similarity">
    <text evidence="1">Belongs to the Gfo/Idh/MocA family.</text>
</comment>
<proteinExistence type="inferred from homology"/>
<dbReference type="InterPro" id="IPR055170">
    <property type="entry name" value="GFO_IDH_MocA-like_dom"/>
</dbReference>
<dbReference type="SUPFAM" id="SSF51735">
    <property type="entry name" value="NAD(P)-binding Rossmann-fold domains"/>
    <property type="match status" value="1"/>
</dbReference>
<evidence type="ECO:0000256" key="2">
    <source>
        <dbReference type="ARBA" id="ARBA00023002"/>
    </source>
</evidence>
<feature type="domain" description="Gfo/Idh/MocA-like oxidoreductase N-terminal" evidence="3">
    <location>
        <begin position="16"/>
        <end position="131"/>
    </location>
</feature>
<evidence type="ECO:0000259" key="4">
    <source>
        <dbReference type="Pfam" id="PF22725"/>
    </source>
</evidence>
<organism evidence="5 6">
    <name type="scientific">Streptomyces bohaiensis</name>
    <dbReference type="NCBI Taxonomy" id="1431344"/>
    <lineage>
        <taxon>Bacteria</taxon>
        <taxon>Bacillati</taxon>
        <taxon>Actinomycetota</taxon>
        <taxon>Actinomycetes</taxon>
        <taxon>Kitasatosporales</taxon>
        <taxon>Streptomycetaceae</taxon>
        <taxon>Streptomyces</taxon>
    </lineage>
</organism>
<evidence type="ECO:0000259" key="3">
    <source>
        <dbReference type="Pfam" id="PF01408"/>
    </source>
</evidence>
<dbReference type="Pfam" id="PF01408">
    <property type="entry name" value="GFO_IDH_MocA"/>
    <property type="match status" value="1"/>
</dbReference>
<dbReference type="Proteomes" id="UP000727056">
    <property type="component" value="Unassembled WGS sequence"/>
</dbReference>
<evidence type="ECO:0000313" key="5">
    <source>
        <dbReference type="EMBL" id="NJQ14059.1"/>
    </source>
</evidence>
<protein>
    <submittedName>
        <fullName evidence="5">Gfo/Idh/MocA family oxidoreductase</fullName>
    </submittedName>
</protein>
<evidence type="ECO:0000313" key="6">
    <source>
        <dbReference type="Proteomes" id="UP000727056"/>
    </source>
</evidence>
<keyword evidence="2" id="KW-0560">Oxidoreductase</keyword>
<name>A0ABX1CCM2_9ACTN</name>
<dbReference type="Gene3D" id="3.40.50.720">
    <property type="entry name" value="NAD(P)-binding Rossmann-like Domain"/>
    <property type="match status" value="1"/>
</dbReference>
<dbReference type="Gene3D" id="3.30.360.10">
    <property type="entry name" value="Dihydrodipicolinate Reductase, domain 2"/>
    <property type="match status" value="1"/>
</dbReference>
<dbReference type="Pfam" id="PF22725">
    <property type="entry name" value="GFO_IDH_MocA_C3"/>
    <property type="match status" value="1"/>
</dbReference>
<comment type="caution">
    <text evidence="5">The sequence shown here is derived from an EMBL/GenBank/DDBJ whole genome shotgun (WGS) entry which is preliminary data.</text>
</comment>
<dbReference type="PANTHER" id="PTHR22604">
    <property type="entry name" value="OXIDOREDUCTASES"/>
    <property type="match status" value="1"/>
</dbReference>
<dbReference type="EMBL" id="JAAVJC010000014">
    <property type="protein sequence ID" value="NJQ14059.1"/>
    <property type="molecule type" value="Genomic_DNA"/>
</dbReference>
<reference evidence="5 6" key="1">
    <citation type="submission" date="2020-03" db="EMBL/GenBank/DDBJ databases">
        <title>Draft genome of Streptomyces sp. ventii, isolated from the Axial Seamount in the Pacific Ocean, and resequencing of the two type strains Streptomyces lonarensis strain NCL 716 and Streptomyces bohaiensis strain 11A07.</title>
        <authorList>
            <person name="Loughran R.M."/>
            <person name="Pfannmuller K.M."/>
            <person name="Wasson B.J."/>
            <person name="Deadmond M.C."/>
            <person name="Paddock B.E."/>
            <person name="Koyack M.J."/>
            <person name="Gallegos D.A."/>
            <person name="Mitchell E.A."/>
            <person name="Ushijima B."/>
            <person name="Saw J.H."/>
            <person name="Mcphail K.L."/>
            <person name="Videau P."/>
        </authorList>
    </citation>
    <scope>NUCLEOTIDE SEQUENCE [LARGE SCALE GENOMIC DNA]</scope>
    <source>
        <strain evidence="5 6">11A07</strain>
    </source>
</reference>
<dbReference type="RefSeq" id="WP_168086889.1">
    <property type="nucleotide sequence ID" value="NZ_BHZH01000040.1"/>
</dbReference>
<feature type="domain" description="GFO/IDH/MocA-like oxidoreductase" evidence="4">
    <location>
        <begin position="143"/>
        <end position="273"/>
    </location>
</feature>
<dbReference type="InterPro" id="IPR050984">
    <property type="entry name" value="Gfo/Idh/MocA_domain"/>
</dbReference>